<dbReference type="EMBL" id="GGEC01080706">
    <property type="protein sequence ID" value="MBX61190.1"/>
    <property type="molecule type" value="Transcribed_RNA"/>
</dbReference>
<accession>A0A2P2Q2H1</accession>
<proteinExistence type="predicted"/>
<dbReference type="AlphaFoldDB" id="A0A2P2Q2H1"/>
<name>A0A2P2Q2H1_RHIMU</name>
<sequence>MSLRVECSPSTFCILIIVRLQ</sequence>
<organism evidence="1">
    <name type="scientific">Rhizophora mucronata</name>
    <name type="common">Asiatic mangrove</name>
    <dbReference type="NCBI Taxonomy" id="61149"/>
    <lineage>
        <taxon>Eukaryota</taxon>
        <taxon>Viridiplantae</taxon>
        <taxon>Streptophyta</taxon>
        <taxon>Embryophyta</taxon>
        <taxon>Tracheophyta</taxon>
        <taxon>Spermatophyta</taxon>
        <taxon>Magnoliopsida</taxon>
        <taxon>eudicotyledons</taxon>
        <taxon>Gunneridae</taxon>
        <taxon>Pentapetalae</taxon>
        <taxon>rosids</taxon>
        <taxon>fabids</taxon>
        <taxon>Malpighiales</taxon>
        <taxon>Rhizophoraceae</taxon>
        <taxon>Rhizophora</taxon>
    </lineage>
</organism>
<evidence type="ECO:0000313" key="1">
    <source>
        <dbReference type="EMBL" id="MBX61190.1"/>
    </source>
</evidence>
<reference evidence="1" key="1">
    <citation type="submission" date="2018-02" db="EMBL/GenBank/DDBJ databases">
        <title>Rhizophora mucronata_Transcriptome.</title>
        <authorList>
            <person name="Meera S.P."/>
            <person name="Sreeshan A."/>
            <person name="Augustine A."/>
        </authorList>
    </citation>
    <scope>NUCLEOTIDE SEQUENCE</scope>
    <source>
        <tissue evidence="1">Leaf</tissue>
    </source>
</reference>
<protein>
    <submittedName>
        <fullName evidence="1">Uncharacterized protein</fullName>
    </submittedName>
</protein>